<dbReference type="GO" id="GO:0005524">
    <property type="term" value="F:ATP binding"/>
    <property type="evidence" value="ECO:0007669"/>
    <property type="project" value="UniProtKB-KW"/>
</dbReference>
<dbReference type="PANTHER" id="PTHR42781:SF8">
    <property type="entry name" value="BICARBONATE TRANSPORT ATP-BINDING PROTEIN CMPC"/>
    <property type="match status" value="1"/>
</dbReference>
<accession>A0A9C7LCG3</accession>
<keyword evidence="6" id="KW-1185">Reference proteome</keyword>
<dbReference type="Gene3D" id="3.40.50.300">
    <property type="entry name" value="P-loop containing nucleotide triphosphate hydrolases"/>
    <property type="match status" value="1"/>
</dbReference>
<dbReference type="Proteomes" id="UP000789845">
    <property type="component" value="Unassembled WGS sequence"/>
</dbReference>
<sequence length="248" mass="28041">MIPILEMEDVQYRVRDKIVLDIPSFELYEGDFLGIMGPNGAGKSTFLKLLAFLDNPIEGATLYRGEKWTAKTIPLPLRRNFSVALQQSLLIQGTVFENVAIGLKWRKEPKDVVKMKVTEMLELFEISHLAFKNSHQLSGGEAQRVNLARALVIQPEVLFLDEPFSALDFPTKMKLIDDFQKIVHLTKTTTVFISHDLLEIQSLSNRLLFLMEGKVQQVGATNTVLQNPTPATAKFLAPWKKHLPILTL</sequence>
<dbReference type="EMBL" id="CAKJTG010000022">
    <property type="protein sequence ID" value="CAG9609630.1"/>
    <property type="molecule type" value="Genomic_DNA"/>
</dbReference>
<dbReference type="GO" id="GO:0016887">
    <property type="term" value="F:ATP hydrolysis activity"/>
    <property type="evidence" value="ECO:0007669"/>
    <property type="project" value="InterPro"/>
</dbReference>
<dbReference type="InterPro" id="IPR003439">
    <property type="entry name" value="ABC_transporter-like_ATP-bd"/>
</dbReference>
<evidence type="ECO:0000313" key="5">
    <source>
        <dbReference type="EMBL" id="CAG9609630.1"/>
    </source>
</evidence>
<dbReference type="PROSITE" id="PS50893">
    <property type="entry name" value="ABC_TRANSPORTER_2"/>
    <property type="match status" value="1"/>
</dbReference>
<dbReference type="PANTHER" id="PTHR42781">
    <property type="entry name" value="SPERMIDINE/PUTRESCINE IMPORT ATP-BINDING PROTEIN POTA"/>
    <property type="match status" value="1"/>
</dbReference>
<keyword evidence="2" id="KW-0547">Nucleotide-binding</keyword>
<dbReference type="InterPro" id="IPR017871">
    <property type="entry name" value="ABC_transporter-like_CS"/>
</dbReference>
<dbReference type="AlphaFoldDB" id="A0A9C7LCG3"/>
<evidence type="ECO:0000259" key="4">
    <source>
        <dbReference type="PROSITE" id="PS50893"/>
    </source>
</evidence>
<reference evidence="5" key="1">
    <citation type="submission" date="2021-10" db="EMBL/GenBank/DDBJ databases">
        <authorList>
            <person name="Criscuolo A."/>
        </authorList>
    </citation>
    <scope>NUCLEOTIDE SEQUENCE</scope>
    <source>
        <strain evidence="5">CIP111885</strain>
    </source>
</reference>
<organism evidence="5 6">
    <name type="scientific">Pseudoneobacillus rhizosphaerae</name>
    <dbReference type="NCBI Taxonomy" id="2880968"/>
    <lineage>
        <taxon>Bacteria</taxon>
        <taxon>Bacillati</taxon>
        <taxon>Bacillota</taxon>
        <taxon>Bacilli</taxon>
        <taxon>Bacillales</taxon>
        <taxon>Bacillaceae</taxon>
        <taxon>Pseudoneobacillus</taxon>
    </lineage>
</organism>
<name>A0A9C7LCG3_9BACI</name>
<feature type="domain" description="ABC transporter" evidence="4">
    <location>
        <begin position="5"/>
        <end position="237"/>
    </location>
</feature>
<evidence type="ECO:0000256" key="1">
    <source>
        <dbReference type="ARBA" id="ARBA00022448"/>
    </source>
</evidence>
<dbReference type="Pfam" id="PF00005">
    <property type="entry name" value="ABC_tran"/>
    <property type="match status" value="1"/>
</dbReference>
<keyword evidence="1" id="KW-0813">Transport</keyword>
<evidence type="ECO:0000256" key="3">
    <source>
        <dbReference type="ARBA" id="ARBA00022840"/>
    </source>
</evidence>
<dbReference type="SMART" id="SM00382">
    <property type="entry name" value="AAA"/>
    <property type="match status" value="1"/>
</dbReference>
<comment type="caution">
    <text evidence="5">The sequence shown here is derived from an EMBL/GenBank/DDBJ whole genome shotgun (WGS) entry which is preliminary data.</text>
</comment>
<dbReference type="SUPFAM" id="SSF52540">
    <property type="entry name" value="P-loop containing nucleoside triphosphate hydrolases"/>
    <property type="match status" value="1"/>
</dbReference>
<dbReference type="InterPro" id="IPR003593">
    <property type="entry name" value="AAA+_ATPase"/>
</dbReference>
<keyword evidence="3 5" id="KW-0067">ATP-binding</keyword>
<protein>
    <submittedName>
        <fullName evidence="5">Sulfate/thiosulfate import ATP-binding protein CysA</fullName>
    </submittedName>
</protein>
<dbReference type="RefSeq" id="WP_230497868.1">
    <property type="nucleotide sequence ID" value="NZ_CAKJTG010000022.1"/>
</dbReference>
<dbReference type="InterPro" id="IPR050093">
    <property type="entry name" value="ABC_SmlMolc_Importer"/>
</dbReference>
<evidence type="ECO:0000256" key="2">
    <source>
        <dbReference type="ARBA" id="ARBA00022741"/>
    </source>
</evidence>
<dbReference type="InterPro" id="IPR027417">
    <property type="entry name" value="P-loop_NTPase"/>
</dbReference>
<gene>
    <name evidence="5" type="primary">cysA_1</name>
    <name evidence="5" type="ORF">NEOCIP111885_03373</name>
</gene>
<proteinExistence type="predicted"/>
<dbReference type="PROSITE" id="PS00211">
    <property type="entry name" value="ABC_TRANSPORTER_1"/>
    <property type="match status" value="1"/>
</dbReference>
<evidence type="ECO:0000313" key="6">
    <source>
        <dbReference type="Proteomes" id="UP000789845"/>
    </source>
</evidence>